<sequence>MKLVMEEYSAAAALTLGMVLNILAEMSEKNSTKTYRKKALESLEVPKGRNVLGLKSSSQRAATTRSRVMRTFGDYSPSRAAGLESSTGTLDLSVVPILIGKTILDTLNSQVVSLDSAEVFTRNQRKVSES</sequence>
<organism evidence="1 2">
    <name type="scientific">Fusarium oxysporum f. sp. radicis-cucumerinum</name>
    <dbReference type="NCBI Taxonomy" id="327505"/>
    <lineage>
        <taxon>Eukaryota</taxon>
        <taxon>Fungi</taxon>
        <taxon>Dikarya</taxon>
        <taxon>Ascomycota</taxon>
        <taxon>Pezizomycotina</taxon>
        <taxon>Sordariomycetes</taxon>
        <taxon>Hypocreomycetidae</taxon>
        <taxon>Hypocreales</taxon>
        <taxon>Nectriaceae</taxon>
        <taxon>Fusarium</taxon>
        <taxon>Fusarium oxysporum species complex</taxon>
    </lineage>
</organism>
<evidence type="ECO:0000313" key="1">
    <source>
        <dbReference type="EMBL" id="PCD21379.1"/>
    </source>
</evidence>
<comment type="caution">
    <text evidence="1">The sequence shown here is derived from an EMBL/GenBank/DDBJ whole genome shotgun (WGS) entry which is preliminary data.</text>
</comment>
<dbReference type="EMBL" id="MABQ02000013">
    <property type="protein sequence ID" value="PCD21379.1"/>
    <property type="molecule type" value="Genomic_DNA"/>
</dbReference>
<reference evidence="1 2" key="2">
    <citation type="journal article" date="2017" name="Sci. Rep.">
        <title>A mobile pathogenicity chromosome in Fusarium oxysporum for infection of multiple cucurbit species.</title>
        <authorList>
            <person name="van Dam P."/>
            <person name="Fokkens L."/>
            <person name="Ayukawa Y."/>
            <person name="van der Gragt M."/>
            <person name="Ter Horst A."/>
            <person name="Brankovics B."/>
            <person name="Houterman P.M."/>
            <person name="Arie T."/>
            <person name="Rep M."/>
        </authorList>
    </citation>
    <scope>NUCLEOTIDE SEQUENCE [LARGE SCALE GENOMIC DNA]</scope>
    <source>
        <strain evidence="1 2">Forc016</strain>
    </source>
</reference>
<evidence type="ECO:0000313" key="2">
    <source>
        <dbReference type="Proteomes" id="UP000219602"/>
    </source>
</evidence>
<dbReference type="Proteomes" id="UP000219602">
    <property type="component" value="Unassembled WGS sequence"/>
</dbReference>
<gene>
    <name evidence="1" type="ORF">AU210_016344</name>
</gene>
<dbReference type="AlphaFoldDB" id="A0A2H3G8G7"/>
<proteinExistence type="predicted"/>
<accession>A0A2H3G8G7</accession>
<reference evidence="1 2" key="1">
    <citation type="journal article" date="2016" name="Environ. Microbiol.">
        <title>Effector profiles distinguish formae speciales of Fusarium oxysporum.</title>
        <authorList>
            <person name="van Dam P."/>
            <person name="Fokkens L."/>
            <person name="Schmidt S.M."/>
            <person name="Linmans J.H."/>
            <person name="Kistler H.C."/>
            <person name="Ma L.J."/>
            <person name="Rep M."/>
        </authorList>
    </citation>
    <scope>NUCLEOTIDE SEQUENCE [LARGE SCALE GENOMIC DNA]</scope>
    <source>
        <strain evidence="1 2">Forc016</strain>
    </source>
</reference>
<name>A0A2H3G8G7_FUSOX</name>
<protein>
    <submittedName>
        <fullName evidence="1">Uncharacterized protein</fullName>
    </submittedName>
</protein>